<evidence type="ECO:0000313" key="11">
    <source>
        <dbReference type="EMBL" id="OHB08906.1"/>
    </source>
</evidence>
<dbReference type="PANTHER" id="PTHR43326">
    <property type="entry name" value="METHIONYL-TRNA SYNTHETASE"/>
    <property type="match status" value="1"/>
</dbReference>
<dbReference type="InterPro" id="IPR009080">
    <property type="entry name" value="tRNAsynth_Ia_anticodon-bd"/>
</dbReference>
<keyword evidence="4 8" id="KW-0067">ATP-binding</keyword>
<dbReference type="CDD" id="cd00814">
    <property type="entry name" value="MetRS_core"/>
    <property type="match status" value="1"/>
</dbReference>
<dbReference type="InterPro" id="IPR015413">
    <property type="entry name" value="Methionyl/Leucyl_tRNA_Synth"/>
</dbReference>
<dbReference type="GO" id="GO:0006431">
    <property type="term" value="P:methionyl-tRNA aminoacylation"/>
    <property type="evidence" value="ECO:0007669"/>
    <property type="project" value="InterPro"/>
</dbReference>
<evidence type="ECO:0000313" key="12">
    <source>
        <dbReference type="Proteomes" id="UP000177096"/>
    </source>
</evidence>
<dbReference type="FunFam" id="2.170.220.10:FF:000001">
    <property type="entry name" value="methionine--tRNA ligase, mitochondrial"/>
    <property type="match status" value="1"/>
</dbReference>
<evidence type="ECO:0000256" key="2">
    <source>
        <dbReference type="ARBA" id="ARBA00022598"/>
    </source>
</evidence>
<evidence type="ECO:0000256" key="8">
    <source>
        <dbReference type="RuleBase" id="RU363039"/>
    </source>
</evidence>
<name>A0A1G2UHK5_9BACT</name>
<dbReference type="SUPFAM" id="SSF52374">
    <property type="entry name" value="Nucleotidylyl transferase"/>
    <property type="match status" value="1"/>
</dbReference>
<sequence>MSKDKSFYITTTLPYVNAEPHIGFASEILQADVLARWKQEELGEGNVFFNTGTDEHGQKIFEAAIKVNEKVELYVEKYAQEFKKLKEALDLSNNLKFIRTTEEKHIKAAQELWVRCKNDIYEKEFEGLYCVGCERFLSQRDLVDGKCSVHQIEPQLLKEKNWFFKLSKYQEKLLKYLENSEVIIPDWRREEAINFVKEGLEDFSISRDKTRLSWGVSVPGDDTQVMYVWFDALTSYISTLGWPSEEGDFRKFWKEGHTLQVAGKDQVRFQSLMWQAMLMSAGIKNTDQVFYHGFINSGGQKMSKSLGNVISPYELIKKYGTDATRYLLLRHVHSTEDTDVTWERLDEWYNAGLANGLGNLVSRILTLSEKHLNQYSEINPIGKIYEALEDLNFQLAMDTIWLKIQNLDEKIAVLEPYKLIKDNPERAKKIIDELRTELILIARDLRIFMPSTSGMIHDAIVSNKKPENLFPRINA</sequence>
<dbReference type="EC" id="6.1.1.10" evidence="1"/>
<dbReference type="Gene3D" id="1.10.730.10">
    <property type="entry name" value="Isoleucyl-tRNA Synthetase, Domain 1"/>
    <property type="match status" value="1"/>
</dbReference>
<feature type="domain" description="Methionyl/Leucyl tRNA synthetase" evidence="10">
    <location>
        <begin position="139"/>
        <end position="364"/>
    </location>
</feature>
<comment type="similarity">
    <text evidence="8">Belongs to the class-I aminoacyl-tRNA synthetase family.</text>
</comment>
<keyword evidence="5 8" id="KW-0648">Protein biosynthesis</keyword>
<dbReference type="PANTHER" id="PTHR43326:SF1">
    <property type="entry name" value="METHIONINE--TRNA LIGASE, MITOCHONDRIAL"/>
    <property type="match status" value="1"/>
</dbReference>
<dbReference type="Gene3D" id="3.40.50.620">
    <property type="entry name" value="HUPs"/>
    <property type="match status" value="1"/>
</dbReference>
<dbReference type="GO" id="GO:0005524">
    <property type="term" value="F:ATP binding"/>
    <property type="evidence" value="ECO:0007669"/>
    <property type="project" value="UniProtKB-KW"/>
</dbReference>
<evidence type="ECO:0000256" key="7">
    <source>
        <dbReference type="ARBA" id="ARBA00047364"/>
    </source>
</evidence>
<reference evidence="11 12" key="1">
    <citation type="journal article" date="2016" name="Nat. Commun.">
        <title>Thousands of microbial genomes shed light on interconnected biogeochemical processes in an aquifer system.</title>
        <authorList>
            <person name="Anantharaman K."/>
            <person name="Brown C.T."/>
            <person name="Hug L.A."/>
            <person name="Sharon I."/>
            <person name="Castelle C.J."/>
            <person name="Probst A.J."/>
            <person name="Thomas B.C."/>
            <person name="Singh A."/>
            <person name="Wilkins M.J."/>
            <person name="Karaoz U."/>
            <person name="Brodie E.L."/>
            <person name="Williams K.H."/>
            <person name="Hubbard S.S."/>
            <person name="Banfield J.F."/>
        </authorList>
    </citation>
    <scope>NUCLEOTIDE SEQUENCE [LARGE SCALE GENOMIC DNA]</scope>
</reference>
<feature type="coiled-coil region" evidence="9">
    <location>
        <begin position="68"/>
        <end position="95"/>
    </location>
</feature>
<accession>A0A1G2UHK5</accession>
<dbReference type="AlphaFoldDB" id="A0A1G2UHK5"/>
<dbReference type="Gene3D" id="2.170.220.10">
    <property type="match status" value="1"/>
</dbReference>
<keyword evidence="2 8" id="KW-0436">Ligase</keyword>
<evidence type="ECO:0000256" key="4">
    <source>
        <dbReference type="ARBA" id="ARBA00022840"/>
    </source>
</evidence>
<dbReference type="InterPro" id="IPR023457">
    <property type="entry name" value="Met-tRNA_synth_2"/>
</dbReference>
<evidence type="ECO:0000256" key="9">
    <source>
        <dbReference type="SAM" id="Coils"/>
    </source>
</evidence>
<keyword evidence="6 8" id="KW-0030">Aminoacyl-tRNA synthetase</keyword>
<evidence type="ECO:0000256" key="5">
    <source>
        <dbReference type="ARBA" id="ARBA00022917"/>
    </source>
</evidence>
<evidence type="ECO:0000256" key="3">
    <source>
        <dbReference type="ARBA" id="ARBA00022741"/>
    </source>
</evidence>
<evidence type="ECO:0000256" key="6">
    <source>
        <dbReference type="ARBA" id="ARBA00023146"/>
    </source>
</evidence>
<comment type="caution">
    <text evidence="11">The sequence shown here is derived from an EMBL/GenBank/DDBJ whole genome shotgun (WGS) entry which is preliminary data.</text>
</comment>
<protein>
    <recommendedName>
        <fullName evidence="1">methionine--tRNA ligase</fullName>
        <ecNumber evidence="1">6.1.1.10</ecNumber>
    </recommendedName>
</protein>
<keyword evidence="3 8" id="KW-0547">Nucleotide-binding</keyword>
<dbReference type="InterPro" id="IPR014729">
    <property type="entry name" value="Rossmann-like_a/b/a_fold"/>
</dbReference>
<dbReference type="Proteomes" id="UP000177096">
    <property type="component" value="Unassembled WGS sequence"/>
</dbReference>
<gene>
    <name evidence="11" type="ORF">A3I86_02220</name>
</gene>
<evidence type="ECO:0000259" key="10">
    <source>
        <dbReference type="Pfam" id="PF09334"/>
    </source>
</evidence>
<dbReference type="Pfam" id="PF09334">
    <property type="entry name" value="tRNA-synt_1g"/>
    <property type="match status" value="1"/>
</dbReference>
<organism evidence="11 12">
    <name type="scientific">Candidatus Zambryskibacteria bacterium RIFCSPLOWO2_02_FULL_39_14</name>
    <dbReference type="NCBI Taxonomy" id="1802769"/>
    <lineage>
        <taxon>Bacteria</taxon>
        <taxon>Candidatus Zambryskiibacteriota</taxon>
    </lineage>
</organism>
<dbReference type="SUPFAM" id="SSF47323">
    <property type="entry name" value="Anticodon-binding domain of a subclass of class I aminoacyl-tRNA synthetases"/>
    <property type="match status" value="1"/>
</dbReference>
<proteinExistence type="inferred from homology"/>
<dbReference type="PRINTS" id="PR01041">
    <property type="entry name" value="TRNASYNTHMET"/>
</dbReference>
<evidence type="ECO:0000256" key="1">
    <source>
        <dbReference type="ARBA" id="ARBA00012838"/>
    </source>
</evidence>
<dbReference type="GO" id="GO:0004825">
    <property type="term" value="F:methionine-tRNA ligase activity"/>
    <property type="evidence" value="ECO:0007669"/>
    <property type="project" value="UniProtKB-EC"/>
</dbReference>
<keyword evidence="9" id="KW-0175">Coiled coil</keyword>
<dbReference type="EMBL" id="MHWM01000016">
    <property type="protein sequence ID" value="OHB08906.1"/>
    <property type="molecule type" value="Genomic_DNA"/>
</dbReference>
<dbReference type="InterPro" id="IPR033911">
    <property type="entry name" value="MetRS_core"/>
</dbReference>
<comment type="catalytic activity">
    <reaction evidence="7">
        <text>tRNA(Met) + L-methionine + ATP = L-methionyl-tRNA(Met) + AMP + diphosphate</text>
        <dbReference type="Rhea" id="RHEA:13481"/>
        <dbReference type="Rhea" id="RHEA-COMP:9667"/>
        <dbReference type="Rhea" id="RHEA-COMP:9698"/>
        <dbReference type="ChEBI" id="CHEBI:30616"/>
        <dbReference type="ChEBI" id="CHEBI:33019"/>
        <dbReference type="ChEBI" id="CHEBI:57844"/>
        <dbReference type="ChEBI" id="CHEBI:78442"/>
        <dbReference type="ChEBI" id="CHEBI:78530"/>
        <dbReference type="ChEBI" id="CHEBI:456215"/>
        <dbReference type="EC" id="6.1.1.10"/>
    </reaction>
</comment>